<protein>
    <recommendedName>
        <fullName evidence="1">Core domain-containing protein</fullName>
    </recommendedName>
</protein>
<dbReference type="SUPFAM" id="SSF89360">
    <property type="entry name" value="HesB-like domain"/>
    <property type="match status" value="1"/>
</dbReference>
<proteinExistence type="predicted"/>
<dbReference type="AlphaFoldDB" id="A0A383F1D3"/>
<name>A0A383F1D3_9ZZZZ</name>
<dbReference type="NCBIfam" id="TIGR00049">
    <property type="entry name" value="iron-sulfur cluster assembly accessory protein"/>
    <property type="match status" value="1"/>
</dbReference>
<dbReference type="PANTHER" id="PTHR43011:SF1">
    <property type="entry name" value="IRON-SULFUR CLUSTER ASSEMBLY 2 HOMOLOG, MITOCHONDRIAL"/>
    <property type="match status" value="1"/>
</dbReference>
<sequence length="139" mass="14722">MLNSKEQIVSYTDSAATKLREIMKEQNNEDNFLRVSINENEHGGFEYVFGLVETTDKDDTIIDGEIKTVVDSESVKFVEGSNIDYVEGFQRSGFVISNPNLQSGGCGGGACGCGGGEQEPSGETQCCGGSNAGQGCCQG</sequence>
<dbReference type="Pfam" id="PF01521">
    <property type="entry name" value="Fe-S_biosyn"/>
    <property type="match status" value="1"/>
</dbReference>
<dbReference type="GO" id="GO:0005506">
    <property type="term" value="F:iron ion binding"/>
    <property type="evidence" value="ECO:0007669"/>
    <property type="project" value="TreeGrafter"/>
</dbReference>
<accession>A0A383F1D3</accession>
<reference evidence="2" key="1">
    <citation type="submission" date="2018-05" db="EMBL/GenBank/DDBJ databases">
        <authorList>
            <person name="Lanie J.A."/>
            <person name="Ng W.-L."/>
            <person name="Kazmierczak K.M."/>
            <person name="Andrzejewski T.M."/>
            <person name="Davidsen T.M."/>
            <person name="Wayne K.J."/>
            <person name="Tettelin H."/>
            <person name="Glass J.I."/>
            <person name="Rusch D."/>
            <person name="Podicherti R."/>
            <person name="Tsui H.-C.T."/>
            <person name="Winkler M.E."/>
        </authorList>
    </citation>
    <scope>NUCLEOTIDE SEQUENCE</scope>
</reference>
<feature type="domain" description="Core" evidence="1">
    <location>
        <begin position="12"/>
        <end position="103"/>
    </location>
</feature>
<dbReference type="InterPro" id="IPR016092">
    <property type="entry name" value="ATAP"/>
</dbReference>
<dbReference type="InterPro" id="IPR035903">
    <property type="entry name" value="HesB-like_dom_sf"/>
</dbReference>
<dbReference type="GO" id="GO:0051537">
    <property type="term" value="F:2 iron, 2 sulfur cluster binding"/>
    <property type="evidence" value="ECO:0007669"/>
    <property type="project" value="TreeGrafter"/>
</dbReference>
<dbReference type="GO" id="GO:0016226">
    <property type="term" value="P:iron-sulfur cluster assembly"/>
    <property type="evidence" value="ECO:0007669"/>
    <property type="project" value="InterPro"/>
</dbReference>
<gene>
    <name evidence="2" type="ORF">METZ01_LOCUS515645</name>
</gene>
<dbReference type="EMBL" id="UINC01230593">
    <property type="protein sequence ID" value="SVE62791.1"/>
    <property type="molecule type" value="Genomic_DNA"/>
</dbReference>
<dbReference type="PANTHER" id="PTHR43011">
    <property type="entry name" value="IRON-SULFUR CLUSTER ASSEMBLY 2 HOMOLOG, MITOCHONDRIAL"/>
    <property type="match status" value="1"/>
</dbReference>
<dbReference type="GO" id="GO:0051539">
    <property type="term" value="F:4 iron, 4 sulfur cluster binding"/>
    <property type="evidence" value="ECO:0007669"/>
    <property type="project" value="TreeGrafter"/>
</dbReference>
<evidence type="ECO:0000313" key="2">
    <source>
        <dbReference type="EMBL" id="SVE62791.1"/>
    </source>
</evidence>
<evidence type="ECO:0000259" key="1">
    <source>
        <dbReference type="Pfam" id="PF01521"/>
    </source>
</evidence>
<dbReference type="InterPro" id="IPR000361">
    <property type="entry name" value="ATAP_core_dom"/>
</dbReference>
<organism evidence="2">
    <name type="scientific">marine metagenome</name>
    <dbReference type="NCBI Taxonomy" id="408172"/>
    <lineage>
        <taxon>unclassified sequences</taxon>
        <taxon>metagenomes</taxon>
        <taxon>ecological metagenomes</taxon>
    </lineage>
</organism>
<dbReference type="Gene3D" id="2.60.300.12">
    <property type="entry name" value="HesB-like domain"/>
    <property type="match status" value="1"/>
</dbReference>